<dbReference type="AlphaFoldDB" id="A0A1R3L3X4"/>
<sequence length="131" mass="15220">MFIKQIGKALNDAWRIGHFYLNANRHRHRWRRARVRPLHDNQQLQLSTFHRQCGFNQRNGVPAAGKQHNKGELIAEHRQTAIFYIAAATADVAGNGVNDTRTINAKSSDDQMMRLWLRQNEFSCTFANNYK</sequence>
<protein>
    <submittedName>
        <fullName evidence="1">Uncharacterized protein</fullName>
    </submittedName>
</protein>
<keyword evidence="2" id="KW-1185">Reference proteome</keyword>
<organism evidence="1 2">
    <name type="scientific">Corchorus olitorius</name>
    <dbReference type="NCBI Taxonomy" id="93759"/>
    <lineage>
        <taxon>Eukaryota</taxon>
        <taxon>Viridiplantae</taxon>
        <taxon>Streptophyta</taxon>
        <taxon>Embryophyta</taxon>
        <taxon>Tracheophyta</taxon>
        <taxon>Spermatophyta</taxon>
        <taxon>Magnoliopsida</taxon>
        <taxon>eudicotyledons</taxon>
        <taxon>Gunneridae</taxon>
        <taxon>Pentapetalae</taxon>
        <taxon>rosids</taxon>
        <taxon>malvids</taxon>
        <taxon>Malvales</taxon>
        <taxon>Malvaceae</taxon>
        <taxon>Grewioideae</taxon>
        <taxon>Apeibeae</taxon>
        <taxon>Corchorus</taxon>
    </lineage>
</organism>
<comment type="caution">
    <text evidence="1">The sequence shown here is derived from an EMBL/GenBank/DDBJ whole genome shotgun (WGS) entry which is preliminary data.</text>
</comment>
<evidence type="ECO:0000313" key="2">
    <source>
        <dbReference type="Proteomes" id="UP000187203"/>
    </source>
</evidence>
<gene>
    <name evidence="1" type="ORF">COLO4_00514</name>
</gene>
<proteinExistence type="predicted"/>
<dbReference type="EMBL" id="AWUE01002636">
    <property type="protein sequence ID" value="OMP13980.1"/>
    <property type="molecule type" value="Genomic_DNA"/>
</dbReference>
<feature type="non-terminal residue" evidence="1">
    <location>
        <position position="131"/>
    </location>
</feature>
<name>A0A1R3L3X4_9ROSI</name>
<accession>A0A1R3L3X4</accession>
<evidence type="ECO:0000313" key="1">
    <source>
        <dbReference type="EMBL" id="OMP13980.1"/>
    </source>
</evidence>
<dbReference type="Proteomes" id="UP000187203">
    <property type="component" value="Unassembled WGS sequence"/>
</dbReference>
<reference evidence="2" key="1">
    <citation type="submission" date="2013-09" db="EMBL/GenBank/DDBJ databases">
        <title>Corchorus olitorius genome sequencing.</title>
        <authorList>
            <person name="Alam M."/>
            <person name="Haque M.S."/>
            <person name="Islam M.S."/>
            <person name="Emdad E.M."/>
            <person name="Islam M.M."/>
            <person name="Ahmed B."/>
            <person name="Halim A."/>
            <person name="Hossen Q.M.M."/>
            <person name="Hossain M.Z."/>
            <person name="Ahmed R."/>
            <person name="Khan M.M."/>
            <person name="Islam R."/>
            <person name="Rashid M.M."/>
            <person name="Khan S.A."/>
            <person name="Rahman M.S."/>
            <person name="Alam M."/>
            <person name="Yahiya A.S."/>
            <person name="Khan M.S."/>
            <person name="Azam M.S."/>
            <person name="Haque T."/>
            <person name="Lashkar M.Z.H."/>
            <person name="Akhand A.I."/>
            <person name="Morshed G."/>
            <person name="Roy S."/>
            <person name="Uddin K.S."/>
            <person name="Rabeya T."/>
            <person name="Hossain A.S."/>
            <person name="Chowdhury A."/>
            <person name="Snigdha A.R."/>
            <person name="Mortoza M.S."/>
            <person name="Matin S.A."/>
            <person name="Hoque S.M.E."/>
            <person name="Islam M.K."/>
            <person name="Roy D.K."/>
            <person name="Haider R."/>
            <person name="Moosa M.M."/>
            <person name="Elias S.M."/>
            <person name="Hasan A.M."/>
            <person name="Jahan S."/>
            <person name="Shafiuddin M."/>
            <person name="Mahmood N."/>
            <person name="Shommy N.S."/>
        </authorList>
    </citation>
    <scope>NUCLEOTIDE SEQUENCE [LARGE SCALE GENOMIC DNA]</scope>
    <source>
        <strain evidence="2">cv. O-4</strain>
    </source>
</reference>